<accession>A0A2T0RDJ1</accession>
<evidence type="ECO:0000313" key="1">
    <source>
        <dbReference type="EMBL" id="PRY19235.1"/>
    </source>
</evidence>
<keyword evidence="2" id="KW-1185">Reference proteome</keyword>
<name>A0A2T0RDJ1_9RHOB</name>
<sequence length="140" mass="16186">MDKAVGFYWTLPVKWAGFTSISPNADEAAGQSETVRFQVELVRRYARDHALELVHEEVFLEIDPDRGSEAIFEPLRKLERLCQEQDAVLLIVDFTVVQRWREHSSLNEWSRRTGISIERVSAEKVLSAGRTFDPHTHFSE</sequence>
<proteinExistence type="predicted"/>
<dbReference type="EMBL" id="PVTD01000026">
    <property type="protein sequence ID" value="PRY19235.1"/>
    <property type="molecule type" value="Genomic_DNA"/>
</dbReference>
<gene>
    <name evidence="1" type="ORF">CLV78_1267</name>
</gene>
<dbReference type="RefSeq" id="WP_106208573.1">
    <property type="nucleotide sequence ID" value="NZ_PVTD01000026.1"/>
</dbReference>
<evidence type="ECO:0000313" key="2">
    <source>
        <dbReference type="Proteomes" id="UP000239480"/>
    </source>
</evidence>
<dbReference type="Proteomes" id="UP000239480">
    <property type="component" value="Unassembled WGS sequence"/>
</dbReference>
<dbReference type="OrthoDB" id="7990239at2"/>
<comment type="caution">
    <text evidence="1">The sequence shown here is derived from an EMBL/GenBank/DDBJ whole genome shotgun (WGS) entry which is preliminary data.</text>
</comment>
<organism evidence="1 2">
    <name type="scientific">Aliiruegeria haliotis</name>
    <dbReference type="NCBI Taxonomy" id="1280846"/>
    <lineage>
        <taxon>Bacteria</taxon>
        <taxon>Pseudomonadati</taxon>
        <taxon>Pseudomonadota</taxon>
        <taxon>Alphaproteobacteria</taxon>
        <taxon>Rhodobacterales</taxon>
        <taxon>Roseobacteraceae</taxon>
        <taxon>Aliiruegeria</taxon>
    </lineage>
</organism>
<evidence type="ECO:0008006" key="3">
    <source>
        <dbReference type="Google" id="ProtNLM"/>
    </source>
</evidence>
<reference evidence="1 2" key="1">
    <citation type="submission" date="2018-03" db="EMBL/GenBank/DDBJ databases">
        <title>Genomic Encyclopedia of Archaeal and Bacterial Type Strains, Phase II (KMG-II): from individual species to whole genera.</title>
        <authorList>
            <person name="Goeker M."/>
        </authorList>
    </citation>
    <scope>NUCLEOTIDE SEQUENCE [LARGE SCALE GENOMIC DNA]</scope>
    <source>
        <strain evidence="1 2">DSM 29328</strain>
    </source>
</reference>
<protein>
    <recommendedName>
        <fullName evidence="3">Resolvase-like protein</fullName>
    </recommendedName>
</protein>
<dbReference type="AlphaFoldDB" id="A0A2T0RDJ1"/>